<evidence type="ECO:0000313" key="2">
    <source>
        <dbReference type="Proteomes" id="UP000242913"/>
    </source>
</evidence>
<reference evidence="1 2" key="1">
    <citation type="submission" date="2015-12" db="EMBL/GenBank/DDBJ databases">
        <title>Draft genome of the nematode, Onchocerca flexuosa.</title>
        <authorList>
            <person name="Mitreva M."/>
        </authorList>
    </citation>
    <scope>NUCLEOTIDE SEQUENCE [LARGE SCALE GENOMIC DNA]</scope>
    <source>
        <strain evidence="1">Red Deer</strain>
    </source>
</reference>
<sequence length="66" mass="7455">MIGVEWPAIVDIANDSRVRSEKNTAYIEISYEQLNIVNLFSDFGSNIDFSIGLSTITSERRPMQMA</sequence>
<keyword evidence="2" id="KW-1185">Reference proteome</keyword>
<dbReference type="Proteomes" id="UP000242913">
    <property type="component" value="Unassembled WGS sequence"/>
</dbReference>
<gene>
    <name evidence="1" type="ORF">X798_08158</name>
</gene>
<dbReference type="OrthoDB" id="6502088at2759"/>
<name>A0A238BJ20_9BILA</name>
<evidence type="ECO:0000313" key="1">
    <source>
        <dbReference type="EMBL" id="OZC04856.1"/>
    </source>
</evidence>
<organism evidence="1 2">
    <name type="scientific">Onchocerca flexuosa</name>
    <dbReference type="NCBI Taxonomy" id="387005"/>
    <lineage>
        <taxon>Eukaryota</taxon>
        <taxon>Metazoa</taxon>
        <taxon>Ecdysozoa</taxon>
        <taxon>Nematoda</taxon>
        <taxon>Chromadorea</taxon>
        <taxon>Rhabditida</taxon>
        <taxon>Spirurina</taxon>
        <taxon>Spiruromorpha</taxon>
        <taxon>Filarioidea</taxon>
        <taxon>Onchocercidae</taxon>
        <taxon>Onchocerca</taxon>
    </lineage>
</organism>
<dbReference type="AlphaFoldDB" id="A0A238BJ20"/>
<protein>
    <submittedName>
        <fullName evidence="1">Uncharacterized protein</fullName>
    </submittedName>
</protein>
<proteinExistence type="predicted"/>
<accession>A0A238BJ20</accession>
<dbReference type="EMBL" id="KZ271568">
    <property type="protein sequence ID" value="OZC04856.1"/>
    <property type="molecule type" value="Genomic_DNA"/>
</dbReference>